<evidence type="ECO:0000313" key="2">
    <source>
        <dbReference type="EMBL" id="MBP0905777.1"/>
    </source>
</evidence>
<evidence type="ECO:0000313" key="3">
    <source>
        <dbReference type="Proteomes" id="UP000670776"/>
    </source>
</evidence>
<accession>A0ABS4BYW5</accession>
<dbReference type="Proteomes" id="UP000670776">
    <property type="component" value="Unassembled WGS sequence"/>
</dbReference>
<protein>
    <recommendedName>
        <fullName evidence="4">Ig-like domain-containing protein</fullName>
    </recommendedName>
</protein>
<name>A0ABS4BYW5_9FLAO</name>
<dbReference type="EMBL" id="JAGJCB010000031">
    <property type="protein sequence ID" value="MBP0905777.1"/>
    <property type="molecule type" value="Genomic_DNA"/>
</dbReference>
<gene>
    <name evidence="2" type="ORF">J8H85_18285</name>
</gene>
<dbReference type="RefSeq" id="WP_209657078.1">
    <property type="nucleotide sequence ID" value="NZ_JAGJCB010000031.1"/>
</dbReference>
<feature type="signal peptide" evidence="1">
    <location>
        <begin position="1"/>
        <end position="30"/>
    </location>
</feature>
<comment type="caution">
    <text evidence="2">The sequence shown here is derived from an EMBL/GenBank/DDBJ whole genome shotgun (WGS) entry which is preliminary data.</text>
</comment>
<keyword evidence="1" id="KW-0732">Signal</keyword>
<evidence type="ECO:0008006" key="4">
    <source>
        <dbReference type="Google" id="ProtNLM"/>
    </source>
</evidence>
<organism evidence="2 3">
    <name type="scientific">Mariniflexile gromovii</name>
    <dbReference type="NCBI Taxonomy" id="362523"/>
    <lineage>
        <taxon>Bacteria</taxon>
        <taxon>Pseudomonadati</taxon>
        <taxon>Bacteroidota</taxon>
        <taxon>Flavobacteriia</taxon>
        <taxon>Flavobacteriales</taxon>
        <taxon>Flavobacteriaceae</taxon>
        <taxon>Mariniflexile</taxon>
    </lineage>
</organism>
<proteinExistence type="predicted"/>
<keyword evidence="3" id="KW-1185">Reference proteome</keyword>
<evidence type="ECO:0000256" key="1">
    <source>
        <dbReference type="SAM" id="SignalP"/>
    </source>
</evidence>
<reference evidence="2 3" key="1">
    <citation type="submission" date="2021-04" db="EMBL/GenBank/DDBJ databases">
        <title>Mariniflexile gromovii gen. nov., sp. nov., a gliding bacterium isolated from the sea urchin Strongylocentrotus intermedius.</title>
        <authorList>
            <person name="Ko S."/>
            <person name="Le V."/>
            <person name="Ahn C.-Y."/>
            <person name="Oh H.-M."/>
        </authorList>
    </citation>
    <scope>NUCLEOTIDE SEQUENCE [LARGE SCALE GENOMIC DNA]</scope>
    <source>
        <strain evidence="2 3">KCTC 12570</strain>
    </source>
</reference>
<sequence>MKKITLTNAFSFFIALFCAVNFGFGQTTLAAGDIAITGVNSDNPDQFSFVLLKDVVSGTQINFTDNGWQSSGNFRANEGTITWTASSDLSCGTQIIITDLQNPFSASIGTVTDSNQFQLSSLGDQILAYQGLSTSPQFLYAIQFGNNTGWVPSATTSNNSAVPTGLTNGVNAVNIGNIDNGTYNCSTTSSASAILASVSDATNWNGDDNVLQTLGDCVFSCSLCPTNTTWTSGAWSNGLPNSLSKAVVINDDYDTSSGDITGCSLTVNAGATLTVSNGTFVEVENDVNVNGTIEVQTQGAFIQNDDAGSFNLIGSGTASVNKITPTKAKWYYYTYWSSPVENATTNGVFPNVDGDRRFWFNANNFKDEHTNGTTNGNPDDVDDNGNDWQYSLVSNGTNAMTPGVGFAITEARSFTPGSTGTAPL</sequence>
<feature type="chain" id="PRO_5047447757" description="Ig-like domain-containing protein" evidence="1">
    <location>
        <begin position="31"/>
        <end position="424"/>
    </location>
</feature>